<proteinExistence type="predicted"/>
<evidence type="ECO:0000256" key="1">
    <source>
        <dbReference type="ARBA" id="ARBA00022723"/>
    </source>
</evidence>
<dbReference type="EMBL" id="VUJU01016747">
    <property type="protein sequence ID" value="KAF0687778.1"/>
    <property type="molecule type" value="Genomic_DNA"/>
</dbReference>
<sequence length="102" mass="11694">THVFPENDEDFKVWVQRTGNKYIEMMKKESIRKSYRICHLHFEKSCKSPGTIKPVKMVTVNDTLDLLECQPLDQSLIVEASTLETSTNINLKSKKSFSSTNG</sequence>
<evidence type="ECO:0000256" key="4">
    <source>
        <dbReference type="ARBA" id="ARBA00023125"/>
    </source>
</evidence>
<keyword evidence="4" id="KW-0238">DNA-binding</keyword>
<evidence type="ECO:0000313" key="6">
    <source>
        <dbReference type="EMBL" id="KAF0687778.1"/>
    </source>
</evidence>
<keyword evidence="2" id="KW-0863">Zinc-finger</keyword>
<dbReference type="OrthoDB" id="6780681at2759"/>
<dbReference type="GO" id="GO:0003677">
    <property type="term" value="F:DNA binding"/>
    <property type="evidence" value="ECO:0007669"/>
    <property type="project" value="UniProtKB-KW"/>
</dbReference>
<gene>
    <name evidence="6" type="ORF">FWK35_00033348</name>
</gene>
<dbReference type="SUPFAM" id="SSF57716">
    <property type="entry name" value="Glucocorticoid receptor-like (DNA-binding domain)"/>
    <property type="match status" value="1"/>
</dbReference>
<organism evidence="6 7">
    <name type="scientific">Aphis craccivora</name>
    <name type="common">Cowpea aphid</name>
    <dbReference type="NCBI Taxonomy" id="307492"/>
    <lineage>
        <taxon>Eukaryota</taxon>
        <taxon>Metazoa</taxon>
        <taxon>Ecdysozoa</taxon>
        <taxon>Arthropoda</taxon>
        <taxon>Hexapoda</taxon>
        <taxon>Insecta</taxon>
        <taxon>Pterygota</taxon>
        <taxon>Neoptera</taxon>
        <taxon>Paraneoptera</taxon>
        <taxon>Hemiptera</taxon>
        <taxon>Sternorrhyncha</taxon>
        <taxon>Aphidomorpha</taxon>
        <taxon>Aphidoidea</taxon>
        <taxon>Aphididae</taxon>
        <taxon>Aphidini</taxon>
        <taxon>Aphis</taxon>
        <taxon>Aphis</taxon>
    </lineage>
</organism>
<reference evidence="6 7" key="1">
    <citation type="submission" date="2019-08" db="EMBL/GenBank/DDBJ databases">
        <title>Whole genome of Aphis craccivora.</title>
        <authorList>
            <person name="Voronova N.V."/>
            <person name="Shulinski R.S."/>
            <person name="Bandarenka Y.V."/>
            <person name="Zhorov D.G."/>
            <person name="Warner D."/>
        </authorList>
    </citation>
    <scope>NUCLEOTIDE SEQUENCE [LARGE SCALE GENOMIC DNA]</scope>
    <source>
        <strain evidence="6">180601</strain>
        <tissue evidence="6">Whole Body</tissue>
    </source>
</reference>
<evidence type="ECO:0000256" key="3">
    <source>
        <dbReference type="ARBA" id="ARBA00022833"/>
    </source>
</evidence>
<evidence type="ECO:0000256" key="2">
    <source>
        <dbReference type="ARBA" id="ARBA00022771"/>
    </source>
</evidence>
<evidence type="ECO:0000259" key="5">
    <source>
        <dbReference type="Pfam" id="PF05485"/>
    </source>
</evidence>
<dbReference type="Proteomes" id="UP000478052">
    <property type="component" value="Unassembled WGS sequence"/>
</dbReference>
<dbReference type="InterPro" id="IPR006612">
    <property type="entry name" value="THAP_Znf"/>
</dbReference>
<keyword evidence="7" id="KW-1185">Reference proteome</keyword>
<name>A0A6G0VL44_APHCR</name>
<feature type="domain" description="THAP-type" evidence="5">
    <location>
        <begin position="2"/>
        <end position="48"/>
    </location>
</feature>
<dbReference type="Pfam" id="PF05485">
    <property type="entry name" value="THAP"/>
    <property type="match status" value="1"/>
</dbReference>
<dbReference type="GO" id="GO:0008270">
    <property type="term" value="F:zinc ion binding"/>
    <property type="evidence" value="ECO:0007669"/>
    <property type="project" value="UniProtKB-KW"/>
</dbReference>
<evidence type="ECO:0000313" key="7">
    <source>
        <dbReference type="Proteomes" id="UP000478052"/>
    </source>
</evidence>
<dbReference type="AlphaFoldDB" id="A0A6G0VL44"/>
<comment type="caution">
    <text evidence="6">The sequence shown here is derived from an EMBL/GenBank/DDBJ whole genome shotgun (WGS) entry which is preliminary data.</text>
</comment>
<feature type="non-terminal residue" evidence="6">
    <location>
        <position position="1"/>
    </location>
</feature>
<protein>
    <submittedName>
        <fullName evidence="6">THAP domain-containing protein 6-like</fullName>
    </submittedName>
</protein>
<accession>A0A6G0VL44</accession>
<keyword evidence="1" id="KW-0479">Metal-binding</keyword>
<keyword evidence="3" id="KW-0862">Zinc</keyword>